<name>A0ABD2Z819_9GENT</name>
<protein>
    <submittedName>
        <fullName evidence="1">Uncharacterized protein</fullName>
    </submittedName>
</protein>
<gene>
    <name evidence="1" type="ORF">ACH5RR_022526</name>
</gene>
<evidence type="ECO:0000313" key="1">
    <source>
        <dbReference type="EMBL" id="KAL3515624.1"/>
    </source>
</evidence>
<accession>A0ABD2Z819</accession>
<dbReference type="EMBL" id="JBJUIK010000010">
    <property type="protein sequence ID" value="KAL3515624.1"/>
    <property type="molecule type" value="Genomic_DNA"/>
</dbReference>
<dbReference type="AlphaFoldDB" id="A0ABD2Z819"/>
<reference evidence="1 2" key="1">
    <citation type="submission" date="2024-11" db="EMBL/GenBank/DDBJ databases">
        <title>A near-complete genome assembly of Cinchona calisaya.</title>
        <authorList>
            <person name="Lian D.C."/>
            <person name="Zhao X.W."/>
            <person name="Wei L."/>
        </authorList>
    </citation>
    <scope>NUCLEOTIDE SEQUENCE [LARGE SCALE GENOMIC DNA]</scope>
    <source>
        <tissue evidence="1">Nenye</tissue>
    </source>
</reference>
<evidence type="ECO:0000313" key="2">
    <source>
        <dbReference type="Proteomes" id="UP001630127"/>
    </source>
</evidence>
<organism evidence="1 2">
    <name type="scientific">Cinchona calisaya</name>
    <dbReference type="NCBI Taxonomy" id="153742"/>
    <lineage>
        <taxon>Eukaryota</taxon>
        <taxon>Viridiplantae</taxon>
        <taxon>Streptophyta</taxon>
        <taxon>Embryophyta</taxon>
        <taxon>Tracheophyta</taxon>
        <taxon>Spermatophyta</taxon>
        <taxon>Magnoliopsida</taxon>
        <taxon>eudicotyledons</taxon>
        <taxon>Gunneridae</taxon>
        <taxon>Pentapetalae</taxon>
        <taxon>asterids</taxon>
        <taxon>lamiids</taxon>
        <taxon>Gentianales</taxon>
        <taxon>Rubiaceae</taxon>
        <taxon>Cinchonoideae</taxon>
        <taxon>Cinchoneae</taxon>
        <taxon>Cinchona</taxon>
    </lineage>
</organism>
<comment type="caution">
    <text evidence="1">The sequence shown here is derived from an EMBL/GenBank/DDBJ whole genome shotgun (WGS) entry which is preliminary data.</text>
</comment>
<dbReference type="Proteomes" id="UP001630127">
    <property type="component" value="Unassembled WGS sequence"/>
</dbReference>
<proteinExistence type="predicted"/>
<sequence>MFLDGINYCLLLHVCKNAQSLFEMGKIDFIPPSDCPEVISKGTPQDDQICCSLGKQTCMIDHQNHPATLPFQSRRWRHYHYNHLELLLQCQESKPNGVSRNFRRSLAKLVANNPDGYHSVSPSSNAAGN</sequence>
<keyword evidence="2" id="KW-1185">Reference proteome</keyword>